<dbReference type="EMBL" id="CADCTT010000247">
    <property type="protein sequence ID" value="CAA9313385.1"/>
    <property type="molecule type" value="Genomic_DNA"/>
</dbReference>
<accession>A0A6J4KRG3</accession>
<feature type="non-terminal residue" evidence="2">
    <location>
        <position position="1"/>
    </location>
</feature>
<protein>
    <submittedName>
        <fullName evidence="2">Aspartokinase</fullName>
        <ecNumber evidence="2">2.7.2.4</ecNumber>
    </submittedName>
</protein>
<organism evidence="2">
    <name type="scientific">uncultured Friedmanniella sp</name>
    <dbReference type="NCBI Taxonomy" id="335381"/>
    <lineage>
        <taxon>Bacteria</taxon>
        <taxon>Bacillati</taxon>
        <taxon>Actinomycetota</taxon>
        <taxon>Actinomycetes</taxon>
        <taxon>Propionibacteriales</taxon>
        <taxon>Nocardioidaceae</taxon>
        <taxon>Friedmanniella</taxon>
        <taxon>environmental samples</taxon>
    </lineage>
</organism>
<dbReference type="GO" id="GO:0004072">
    <property type="term" value="F:aspartate kinase activity"/>
    <property type="evidence" value="ECO:0007669"/>
    <property type="project" value="UniProtKB-EC"/>
</dbReference>
<feature type="compositionally biased region" description="Basic residues" evidence="1">
    <location>
        <begin position="10"/>
        <end position="21"/>
    </location>
</feature>
<feature type="non-terminal residue" evidence="2">
    <location>
        <position position="38"/>
    </location>
</feature>
<feature type="compositionally biased region" description="Basic residues" evidence="1">
    <location>
        <begin position="29"/>
        <end position="38"/>
    </location>
</feature>
<evidence type="ECO:0000313" key="2">
    <source>
        <dbReference type="EMBL" id="CAA9313385.1"/>
    </source>
</evidence>
<name>A0A6J4KRG3_9ACTN</name>
<evidence type="ECO:0000256" key="1">
    <source>
        <dbReference type="SAM" id="MobiDB-lite"/>
    </source>
</evidence>
<sequence length="38" mass="4292">GSGSAEVRGILRRRRRQHQARRQADRGHQAGRQRRGGG</sequence>
<dbReference type="EC" id="2.7.2.4" evidence="2"/>
<keyword evidence="2" id="KW-0418">Kinase</keyword>
<dbReference type="AlphaFoldDB" id="A0A6J4KRG3"/>
<proteinExistence type="predicted"/>
<keyword evidence="2" id="KW-0808">Transferase</keyword>
<gene>
    <name evidence="2" type="ORF">AVDCRST_MAG61-1888</name>
</gene>
<feature type="region of interest" description="Disordered" evidence="1">
    <location>
        <begin position="1"/>
        <end position="38"/>
    </location>
</feature>
<reference evidence="2" key="1">
    <citation type="submission" date="2020-02" db="EMBL/GenBank/DDBJ databases">
        <authorList>
            <person name="Meier V. D."/>
        </authorList>
    </citation>
    <scope>NUCLEOTIDE SEQUENCE</scope>
    <source>
        <strain evidence="2">AVDCRST_MAG61</strain>
    </source>
</reference>